<dbReference type="InterPro" id="IPR050708">
    <property type="entry name" value="T6SS_VgrG/RHS"/>
</dbReference>
<evidence type="ECO:0008006" key="3">
    <source>
        <dbReference type="Google" id="ProtNLM"/>
    </source>
</evidence>
<organism evidence="1 2">
    <name type="scientific">Luteibacter flocculans</name>
    <dbReference type="NCBI Taxonomy" id="2780091"/>
    <lineage>
        <taxon>Bacteria</taxon>
        <taxon>Pseudomonadati</taxon>
        <taxon>Pseudomonadota</taxon>
        <taxon>Gammaproteobacteria</taxon>
        <taxon>Lysobacterales</taxon>
        <taxon>Rhodanobacteraceae</taxon>
        <taxon>Luteibacter</taxon>
    </lineage>
</organism>
<keyword evidence="2" id="KW-1185">Reference proteome</keyword>
<accession>A0ABY4SXM3</accession>
<sequence length="345" mass="38655">MAISIRRYDAYGSLGHVPRKALTAFAGNRVEEETDCYALDSRTYSPALRRFLRADSASPFGDGGLNRYTYCGGDPVNRVDPSGSSWWTWLKTQFSLRGSDFNSQTPTTFAQTVVAQMDTTPKARLAWVTGAGAGSTKHDTLGVLRTGLDARRGRTLSSPQRAKRLPSNQPRARRVNILRPNTSPPHSRGHAPQDRVRIKPAWKALSVDNGKSTHWVVDSAMLHDDIDPVLKEIAKFQTNPADPIPVYILSGVHSRRDGMNWPDYKRAYPLDEYGLRKEEERRPYYAHVARSGKSTIFDNLAGITEHEMIEKLRRRGHTIHAYCFSAADAVVMNHLQVAEVTVRVL</sequence>
<dbReference type="Proteomes" id="UP001056681">
    <property type="component" value="Chromosome"/>
</dbReference>
<dbReference type="RefSeq" id="WP_250338345.1">
    <property type="nucleotide sequence ID" value="NZ_CP063231.1"/>
</dbReference>
<dbReference type="PANTHER" id="PTHR32305:SF15">
    <property type="entry name" value="PROTEIN RHSA-RELATED"/>
    <property type="match status" value="1"/>
</dbReference>
<gene>
    <name evidence="1" type="ORF">IM816_12555</name>
</gene>
<protein>
    <recommendedName>
        <fullName evidence="3">RHS repeat-associated core domain-containing protein</fullName>
    </recommendedName>
</protein>
<dbReference type="Pfam" id="PF15656">
    <property type="entry name" value="Tox-HDC"/>
    <property type="match status" value="1"/>
</dbReference>
<dbReference type="InterPro" id="IPR022385">
    <property type="entry name" value="Rhs_assc_core"/>
</dbReference>
<dbReference type="SUPFAM" id="SSF56399">
    <property type="entry name" value="ADP-ribosylation"/>
    <property type="match status" value="1"/>
</dbReference>
<dbReference type="Gene3D" id="2.180.10.10">
    <property type="entry name" value="RHS repeat-associated core"/>
    <property type="match status" value="1"/>
</dbReference>
<evidence type="ECO:0000313" key="1">
    <source>
        <dbReference type="EMBL" id="URL57461.1"/>
    </source>
</evidence>
<proteinExistence type="predicted"/>
<reference evidence="1" key="1">
    <citation type="submission" date="2020-10" db="EMBL/GenBank/DDBJ databases">
        <title>Whole-genome sequence of Luteibacter sp. EIF3.</title>
        <authorList>
            <person name="Friedrich I."/>
            <person name="Hertel R."/>
            <person name="Daniel R."/>
        </authorList>
    </citation>
    <scope>NUCLEOTIDE SEQUENCE</scope>
    <source>
        <strain evidence="1">EIF3</strain>
    </source>
</reference>
<dbReference type="PANTHER" id="PTHR32305">
    <property type="match status" value="1"/>
</dbReference>
<evidence type="ECO:0000313" key="2">
    <source>
        <dbReference type="Proteomes" id="UP001056681"/>
    </source>
</evidence>
<dbReference type="EMBL" id="CP063231">
    <property type="protein sequence ID" value="URL57461.1"/>
    <property type="molecule type" value="Genomic_DNA"/>
</dbReference>
<dbReference type="NCBIfam" id="TIGR03696">
    <property type="entry name" value="Rhs_assc_core"/>
    <property type="match status" value="1"/>
</dbReference>
<dbReference type="InterPro" id="IPR028897">
    <property type="entry name" value="Tox-HDC_dom"/>
</dbReference>
<name>A0ABY4SXM3_9GAMM</name>